<dbReference type="OrthoDB" id="271797at2"/>
<evidence type="ECO:0000313" key="7">
    <source>
        <dbReference type="Proteomes" id="UP000315471"/>
    </source>
</evidence>
<dbReference type="GO" id="GO:0016020">
    <property type="term" value="C:membrane"/>
    <property type="evidence" value="ECO:0007669"/>
    <property type="project" value="InterPro"/>
</dbReference>
<keyword evidence="3" id="KW-0106">Calcium</keyword>
<dbReference type="InterPro" id="IPR003644">
    <property type="entry name" value="Calx_beta"/>
</dbReference>
<keyword evidence="4" id="KW-0813">Transport</keyword>
<evidence type="ECO:0000256" key="4">
    <source>
        <dbReference type="ARBA" id="ARBA00023065"/>
    </source>
</evidence>
<gene>
    <name evidence="6" type="ORF">Q31b_23430</name>
</gene>
<dbReference type="GO" id="GO:0030001">
    <property type="term" value="P:metal ion transport"/>
    <property type="evidence" value="ECO:0007669"/>
    <property type="project" value="TreeGrafter"/>
</dbReference>
<dbReference type="InterPro" id="IPR038081">
    <property type="entry name" value="CalX-like_sf"/>
</dbReference>
<organism evidence="6 7">
    <name type="scientific">Novipirellula aureliae</name>
    <dbReference type="NCBI Taxonomy" id="2527966"/>
    <lineage>
        <taxon>Bacteria</taxon>
        <taxon>Pseudomonadati</taxon>
        <taxon>Planctomycetota</taxon>
        <taxon>Planctomycetia</taxon>
        <taxon>Pirellulales</taxon>
        <taxon>Pirellulaceae</taxon>
        <taxon>Novipirellula</taxon>
    </lineage>
</organism>
<dbReference type="PANTHER" id="PTHR11878">
    <property type="entry name" value="SODIUM/CALCIUM EXCHANGER"/>
    <property type="match status" value="1"/>
</dbReference>
<dbReference type="Pfam" id="PF03160">
    <property type="entry name" value="Calx-beta"/>
    <property type="match status" value="2"/>
</dbReference>
<dbReference type="GO" id="GO:0007154">
    <property type="term" value="P:cell communication"/>
    <property type="evidence" value="ECO:0007669"/>
    <property type="project" value="InterPro"/>
</dbReference>
<dbReference type="SMART" id="SM00237">
    <property type="entry name" value="Calx_beta"/>
    <property type="match status" value="2"/>
</dbReference>
<evidence type="ECO:0000313" key="6">
    <source>
        <dbReference type="EMBL" id="TWU43305.1"/>
    </source>
</evidence>
<dbReference type="InterPro" id="IPR036439">
    <property type="entry name" value="Dockerin_dom_sf"/>
</dbReference>
<keyword evidence="7" id="KW-1185">Reference proteome</keyword>
<feature type="domain" description="Calx-beta" evidence="5">
    <location>
        <begin position="376"/>
        <end position="470"/>
    </location>
</feature>
<sequence length="1567" mass="171227">MRFTRKRKWDRRRKTNNLARRRRLAETLEPRMMLAANALEGVFAQLTGQVDPTVDHGIKSVEVDVRSDQLSISRGKAILGFVVQSGDDAWQPSSMQFFDTQGNFVDPLLSRQPHANSRLVLLELADGQYRIDIGLDGLSTASTFMLSSYLVGDIDGDADTDADDMNQLRSLYGQFETEMPLAVDANQDGRVTLFDMNLARRNERRSASHTAAGFVPIASGGVERATGAVTPVGQYDETLPGQFIELDDGTWQQVAAEPSTGLSISNVTITEGDDGQSMAVFHVRLSEPVAHTVTVDYQTNPVTANAGEDFSPRSGTLSFAPGSIRQAIEVPILADEFSEQTELFHVELFAASGARVVDSVGEAWIFDDDENQNDVLDISKYPIPSIHVDDIAIDPRSDAAYFTITMAKAVSYPVSLNYQTLGGTARAGQDYQQVNDRVTIRAGQTSAKVGVPILTDEWERTSEWFTLRLYDLQHGNPVAQTAWGTIEADDLFVTDEPRKVSEFVGILNRSSEVDQLDIRVTRKDGMGGDVADEPSRLAFHLFDRDGNHGLDPAQVRLIAESGEEVDVVFAENDWLGNEDSLLVADVLPGNYRMEIRGQTVSRQQYQIDVYGLDSRSVNIQLGESISDAIVVPSTGYSENLPMRFFESAAGALIQDGGGTAEAGGSDGLVWPGNRTYAFTWTYREASYTNSLSVFRVDDASGQLLRNGQWIHPDASEQYINSISDTSLVFDGTELKNPYLSGDGHTQMVTIPADWPYFSVRLGSPDGTWYPYSSLNSDDYGHFEGLGIEDLDVSKHNRDGEPDHDDMVFHAEAAFVDVDVDSNNDGVVTEADDILIDDGQSEKVQLEEQAPGKILAVGQDQRKEVKLNATIPSAINSGYTVSLSFGSHIKLFKSGPSAAGSPPSEDEILAGELTDSTQLTIDEVLAGVTVYMDGVSLGADSITLEVNGTINILVDNEEEEQVAATEDVTLTDFAVVNVALDLDIDSDNNDGFSTPERSDLEEQLETQAGATGKLVRVNLNDSDGDAIPDFADPIVDGEHFVPVVIDFGSVIDPSIATVRFEYSDSDPSDITTLPSGEYSRPVGASRIWGKDSYENRNFENLADGGDFIAATTTYAVSSLAMSDGVATVFLEGIAASDDLGDQEIIVHVDPDGPTGPLGFEISDSIRTTNFDFQFVRVFDEKRLPNRSTRAVDWPDANRQFEDNPRSDYDKTSVPGIVIAGWGEDMSRVDITIEASFTPSGIGDSILWNAASSNGVMLLGPTQGTFDSGSFATVGATPSTSIRAVHEHRDDIVVSVGFDDNGDGVLQDSEKDVPDFGNRVIGKAEYDYCLASLDAWWISAGGIWYGDVKELLDIFMGTNNLPDYDSMHTVTQTFGGTHQQSNASGFDETVNLSSGNIKEYVWDSDSDFSSEVLENDDFFETVVRPAVEGLSIGQVYANNPALLENLFVVNISRVVEFSEANDPNLHFSLKHAHVTFQLFVYTERGTTIPEITGVSAAGSATDLYDFRTYGEDSTQGWASRIQAAHQENYRDAGEVFSIHIDLDVPETHFWLDVFYDDMEALKSKWQGLF</sequence>
<dbReference type="RefSeq" id="WP_146599756.1">
    <property type="nucleotide sequence ID" value="NZ_SJPY01000003.1"/>
</dbReference>
<evidence type="ECO:0000256" key="2">
    <source>
        <dbReference type="ARBA" id="ARBA00022737"/>
    </source>
</evidence>
<dbReference type="GO" id="GO:0000272">
    <property type="term" value="P:polysaccharide catabolic process"/>
    <property type="evidence" value="ECO:0007669"/>
    <property type="project" value="InterPro"/>
</dbReference>
<proteinExistence type="predicted"/>
<dbReference type="EMBL" id="SJPY01000003">
    <property type="protein sequence ID" value="TWU43305.1"/>
    <property type="molecule type" value="Genomic_DNA"/>
</dbReference>
<keyword evidence="1" id="KW-0732">Signal</keyword>
<dbReference type="Gene3D" id="1.10.1330.10">
    <property type="entry name" value="Dockerin domain"/>
    <property type="match status" value="1"/>
</dbReference>
<keyword evidence="2" id="KW-0677">Repeat</keyword>
<reference evidence="6 7" key="1">
    <citation type="submission" date="2019-02" db="EMBL/GenBank/DDBJ databases">
        <title>Deep-cultivation of Planctomycetes and their phenomic and genomic characterization uncovers novel biology.</title>
        <authorList>
            <person name="Wiegand S."/>
            <person name="Jogler M."/>
            <person name="Boedeker C."/>
            <person name="Pinto D."/>
            <person name="Vollmers J."/>
            <person name="Rivas-Marin E."/>
            <person name="Kohn T."/>
            <person name="Peeters S.H."/>
            <person name="Heuer A."/>
            <person name="Rast P."/>
            <person name="Oberbeckmann S."/>
            <person name="Bunk B."/>
            <person name="Jeske O."/>
            <person name="Meyerdierks A."/>
            <person name="Storesund J.E."/>
            <person name="Kallscheuer N."/>
            <person name="Luecker S."/>
            <person name="Lage O.M."/>
            <person name="Pohl T."/>
            <person name="Merkel B.J."/>
            <person name="Hornburger P."/>
            <person name="Mueller R.-W."/>
            <person name="Bruemmer F."/>
            <person name="Labrenz M."/>
            <person name="Spormann A.M."/>
            <person name="Op Den Camp H."/>
            <person name="Overmann J."/>
            <person name="Amann R."/>
            <person name="Jetten M.S.M."/>
            <person name="Mascher T."/>
            <person name="Medema M.H."/>
            <person name="Devos D.P."/>
            <person name="Kaster A.-K."/>
            <person name="Ovreas L."/>
            <person name="Rohde M."/>
            <person name="Galperin M.Y."/>
            <person name="Jogler C."/>
        </authorList>
    </citation>
    <scope>NUCLEOTIDE SEQUENCE [LARGE SCALE GENOMIC DNA]</scope>
    <source>
        <strain evidence="6 7">Q31b</strain>
    </source>
</reference>
<dbReference type="PANTHER" id="PTHR11878:SF65">
    <property type="entry name" value="NA_CA-EXCHANGE PROTEIN, ISOFORM G"/>
    <property type="match status" value="1"/>
</dbReference>
<evidence type="ECO:0000256" key="3">
    <source>
        <dbReference type="ARBA" id="ARBA00022837"/>
    </source>
</evidence>
<name>A0A5C6E3M8_9BACT</name>
<evidence type="ECO:0000256" key="1">
    <source>
        <dbReference type="ARBA" id="ARBA00022729"/>
    </source>
</evidence>
<evidence type="ECO:0000259" key="5">
    <source>
        <dbReference type="SMART" id="SM00237"/>
    </source>
</evidence>
<comment type="caution">
    <text evidence="6">The sequence shown here is derived from an EMBL/GenBank/DDBJ whole genome shotgun (WGS) entry which is preliminary data.</text>
</comment>
<dbReference type="SUPFAM" id="SSF141072">
    <property type="entry name" value="CalX-like"/>
    <property type="match status" value="2"/>
</dbReference>
<accession>A0A5C6E3M8</accession>
<dbReference type="Gene3D" id="2.60.40.2030">
    <property type="match status" value="2"/>
</dbReference>
<dbReference type="InterPro" id="IPR051171">
    <property type="entry name" value="CaCA"/>
</dbReference>
<protein>
    <submittedName>
        <fullName evidence="6">Calx-beta domain protein</fullName>
    </submittedName>
</protein>
<keyword evidence="4" id="KW-0406">Ion transport</keyword>
<feature type="domain" description="Calx-beta" evidence="5">
    <location>
        <begin position="249"/>
        <end position="349"/>
    </location>
</feature>
<dbReference type="Proteomes" id="UP000315471">
    <property type="component" value="Unassembled WGS sequence"/>
</dbReference>